<evidence type="ECO:0000313" key="2">
    <source>
        <dbReference type="Proteomes" id="UP000530660"/>
    </source>
</evidence>
<comment type="caution">
    <text evidence="1">The sequence shown here is derived from an EMBL/GenBank/DDBJ whole genome shotgun (WGS) entry which is preliminary data.</text>
</comment>
<protein>
    <submittedName>
        <fullName evidence="1">Uncharacterized protein</fullName>
    </submittedName>
</protein>
<dbReference type="AlphaFoldDB" id="A0A7J7II16"/>
<gene>
    <name evidence="1" type="ORF">F1559_001547</name>
</gene>
<sequence>MEVSKQTTDLEFAHPQLSKFFESLLVEEARARSPPKPVAGLARLSVATMQPVTDSSQTAESIDAVDAEITATLRVIELNFLGALEQVDRIQSVAKRYVQWARKLQAFAAPWQQRFVAVAQERCALVLGEEDAVGRCGSDRRPVQEINGRMAGSMTDAAARIRALLPNRPRTIDWGNLSALLEDDSLLYGSRENWLGVVSSLDDSGLSLPMTPRLERSARCQRLAPFPDESSSSSENAEVSLDKAGVLGARDRCSRDAPLEYARERAEAIASHSEHALSLARQLAANTDLSLGADSSIDSTPDGNEMANAYALDVERFPEKFRDGHGALQLQQLYNLFCRHPGRAFTSSQLVRRLDESFNRESVELLCELLASRHYLVAVSSSATLVSWTLAEEHCDRTSTRPLDNVRLVASASQTADDG</sequence>
<accession>A0A7J7II16</accession>
<dbReference type="EMBL" id="VWRR01000011">
    <property type="protein sequence ID" value="KAF6002157.1"/>
    <property type="molecule type" value="Genomic_DNA"/>
</dbReference>
<reference evidence="1 2" key="1">
    <citation type="journal article" date="2020" name="J. Phycol.">
        <title>Comparative genome analysis reveals Cyanidiococcus gen. nov., a new extremophilic red algal genus sister to Cyanidioschyzon (Cyanidioschyzonaceae, Rhodophyta).</title>
        <authorList>
            <person name="Liu S.-L."/>
            <person name="Chiang Y.-R."/>
            <person name="Yoon H.S."/>
            <person name="Fu H.-Y."/>
        </authorList>
    </citation>
    <scope>NUCLEOTIDE SEQUENCE [LARGE SCALE GENOMIC DNA]</scope>
    <source>
        <strain evidence="1 2">THAL066</strain>
    </source>
</reference>
<proteinExistence type="predicted"/>
<evidence type="ECO:0000313" key="1">
    <source>
        <dbReference type="EMBL" id="KAF6002157.1"/>
    </source>
</evidence>
<name>A0A7J7II16_9RHOD</name>
<keyword evidence="2" id="KW-1185">Reference proteome</keyword>
<dbReference type="OrthoDB" id="10622101at2759"/>
<organism evidence="1 2">
    <name type="scientific">Cyanidiococcus yangmingshanensis</name>
    <dbReference type="NCBI Taxonomy" id="2690220"/>
    <lineage>
        <taxon>Eukaryota</taxon>
        <taxon>Rhodophyta</taxon>
        <taxon>Bangiophyceae</taxon>
        <taxon>Cyanidiales</taxon>
        <taxon>Cyanidiaceae</taxon>
        <taxon>Cyanidiococcus</taxon>
    </lineage>
</organism>
<dbReference type="Proteomes" id="UP000530660">
    <property type="component" value="Unassembled WGS sequence"/>
</dbReference>